<evidence type="ECO:0000313" key="3">
    <source>
        <dbReference type="Proteomes" id="UP001197093"/>
    </source>
</evidence>
<evidence type="ECO:0000313" key="2">
    <source>
        <dbReference type="EMBL" id="KAG7292350.1"/>
    </source>
</evidence>
<protein>
    <submittedName>
        <fullName evidence="2">Uncharacterized protein</fullName>
    </submittedName>
</protein>
<organism evidence="2 3">
    <name type="scientific">Staphylotrichum longicolle</name>
    <dbReference type="NCBI Taxonomy" id="669026"/>
    <lineage>
        <taxon>Eukaryota</taxon>
        <taxon>Fungi</taxon>
        <taxon>Dikarya</taxon>
        <taxon>Ascomycota</taxon>
        <taxon>Pezizomycotina</taxon>
        <taxon>Sordariomycetes</taxon>
        <taxon>Sordariomycetidae</taxon>
        <taxon>Sordariales</taxon>
        <taxon>Chaetomiaceae</taxon>
        <taxon>Staphylotrichum</taxon>
    </lineage>
</organism>
<accession>A0AAD4I3K4</accession>
<feature type="compositionally biased region" description="Acidic residues" evidence="1">
    <location>
        <begin position="21"/>
        <end position="34"/>
    </location>
</feature>
<name>A0AAD4I3K4_9PEZI</name>
<evidence type="ECO:0000256" key="1">
    <source>
        <dbReference type="SAM" id="MobiDB-lite"/>
    </source>
</evidence>
<dbReference type="EMBL" id="JAHCVI010000001">
    <property type="protein sequence ID" value="KAG7292350.1"/>
    <property type="molecule type" value="Genomic_DNA"/>
</dbReference>
<feature type="compositionally biased region" description="Basic and acidic residues" evidence="1">
    <location>
        <begin position="8"/>
        <end position="20"/>
    </location>
</feature>
<dbReference type="AlphaFoldDB" id="A0AAD4I3K4"/>
<sequence>MAETNNDDDARSNKRSHADFTGDDGSDSSSDDDMGPQLPSAAPKKKRRVLPFEKLYFGPSQVDALFQSLMHKEPLAFVTMTR</sequence>
<comment type="caution">
    <text evidence="2">The sequence shown here is derived from an EMBL/GenBank/DDBJ whole genome shotgun (WGS) entry which is preliminary data.</text>
</comment>
<reference evidence="2" key="1">
    <citation type="submission" date="2023-02" db="EMBL/GenBank/DDBJ databases">
        <authorList>
            <person name="Palmer J.M."/>
        </authorList>
    </citation>
    <scope>NUCLEOTIDE SEQUENCE</scope>
    <source>
        <strain evidence="2">FW57</strain>
    </source>
</reference>
<feature type="region of interest" description="Disordered" evidence="1">
    <location>
        <begin position="1"/>
        <end position="46"/>
    </location>
</feature>
<proteinExistence type="predicted"/>
<gene>
    <name evidence="2" type="ORF">NEMBOFW57_002385</name>
</gene>
<keyword evidence="3" id="KW-1185">Reference proteome</keyword>
<dbReference type="Proteomes" id="UP001197093">
    <property type="component" value="Unassembled WGS sequence"/>
</dbReference>